<comment type="similarity">
    <text evidence="1">Belongs to the FHY3/FAR1 family.</text>
</comment>
<accession>A0A445DWG3</accession>
<proteinExistence type="inferred from homology"/>
<dbReference type="Proteomes" id="UP000289738">
    <property type="component" value="Chromosome A03"/>
</dbReference>
<dbReference type="EMBL" id="SDMP01000003">
    <property type="protein sequence ID" value="RYR67451.1"/>
    <property type="molecule type" value="Genomic_DNA"/>
</dbReference>
<evidence type="ECO:0000313" key="3">
    <source>
        <dbReference type="Proteomes" id="UP000289738"/>
    </source>
</evidence>
<keyword evidence="1" id="KW-0479">Metal-binding</keyword>
<evidence type="ECO:0000313" key="2">
    <source>
        <dbReference type="EMBL" id="RYR67451.1"/>
    </source>
</evidence>
<dbReference type="PANTHER" id="PTHR31669">
    <property type="entry name" value="PROTEIN FAR1-RELATED SEQUENCE 10-RELATED"/>
    <property type="match status" value="1"/>
</dbReference>
<keyword evidence="1" id="KW-0862">Zinc</keyword>
<keyword evidence="3" id="KW-1185">Reference proteome</keyword>
<keyword evidence="1" id="KW-0539">Nucleus</keyword>
<dbReference type="GO" id="GO:0008270">
    <property type="term" value="F:zinc ion binding"/>
    <property type="evidence" value="ECO:0007669"/>
    <property type="project" value="UniProtKB-UniRule"/>
</dbReference>
<evidence type="ECO:0000256" key="1">
    <source>
        <dbReference type="RuleBase" id="RU367018"/>
    </source>
</evidence>
<sequence length="262" mass="31634">MKHGVGNNKWLSELFEDRHFWARMRNTQRSDIMHAFFNKEQKERESNVTYFHTIIPCAIKSSIEAQFQHVFTHEKFRKVQTQFREKVNYITRLTESALGFMTYEVVEQVSNSTFNKFIVTYDTILYENVKRRHTYIKSSHDEPLLEPRNRRFDDLVICSQNICEFTSELEEFIVILYHSYDNVIDEMQEYKAKSKEKYLLSHENIFLDDINDLQNLSCVRTRRRLKIDLDQILKNKLQIDAVKFQLLSWTNYELSVQKFKEI</sequence>
<dbReference type="AlphaFoldDB" id="A0A445DWG3"/>
<reference evidence="2 3" key="1">
    <citation type="submission" date="2019-01" db="EMBL/GenBank/DDBJ databases">
        <title>Sequencing of cultivated peanut Arachis hypogaea provides insights into genome evolution and oil improvement.</title>
        <authorList>
            <person name="Chen X."/>
        </authorList>
    </citation>
    <scope>NUCLEOTIDE SEQUENCE [LARGE SCALE GENOMIC DNA]</scope>
    <source>
        <strain evidence="3">cv. Fuhuasheng</strain>
        <tissue evidence="2">Leaves</tissue>
    </source>
</reference>
<comment type="caution">
    <text evidence="2">The sequence shown here is derived from an EMBL/GenBank/DDBJ whole genome shotgun (WGS) entry which is preliminary data.</text>
</comment>
<dbReference type="PANTHER" id="PTHR31669:SF283">
    <property type="entry name" value="PROTEIN FAR1-RELATED SEQUENCE"/>
    <property type="match status" value="1"/>
</dbReference>
<protein>
    <recommendedName>
        <fullName evidence="1">Protein FAR1-RELATED SEQUENCE</fullName>
    </recommendedName>
</protein>
<organism evidence="2 3">
    <name type="scientific">Arachis hypogaea</name>
    <name type="common">Peanut</name>
    <dbReference type="NCBI Taxonomy" id="3818"/>
    <lineage>
        <taxon>Eukaryota</taxon>
        <taxon>Viridiplantae</taxon>
        <taxon>Streptophyta</taxon>
        <taxon>Embryophyta</taxon>
        <taxon>Tracheophyta</taxon>
        <taxon>Spermatophyta</taxon>
        <taxon>Magnoliopsida</taxon>
        <taxon>eudicotyledons</taxon>
        <taxon>Gunneridae</taxon>
        <taxon>Pentapetalae</taxon>
        <taxon>rosids</taxon>
        <taxon>fabids</taxon>
        <taxon>Fabales</taxon>
        <taxon>Fabaceae</taxon>
        <taxon>Papilionoideae</taxon>
        <taxon>50 kb inversion clade</taxon>
        <taxon>dalbergioids sensu lato</taxon>
        <taxon>Dalbergieae</taxon>
        <taxon>Pterocarpus clade</taxon>
        <taxon>Arachis</taxon>
    </lineage>
</organism>
<dbReference type="InterPro" id="IPR031052">
    <property type="entry name" value="FHY3/FAR1"/>
</dbReference>
<dbReference type="GO" id="GO:0005634">
    <property type="term" value="C:nucleus"/>
    <property type="evidence" value="ECO:0007669"/>
    <property type="project" value="UniProtKB-SubCell"/>
</dbReference>
<gene>
    <name evidence="2" type="ORF">Ahy_A03g013822</name>
</gene>
<comment type="subcellular location">
    <subcellularLocation>
        <location evidence="1">Nucleus</location>
    </subcellularLocation>
</comment>
<keyword evidence="1" id="KW-0863">Zinc-finger</keyword>
<name>A0A445DWG3_ARAHY</name>
<comment type="function">
    <text evidence="1">Putative transcription activator involved in regulating light control of development.</text>
</comment>
<dbReference type="GO" id="GO:0006355">
    <property type="term" value="P:regulation of DNA-templated transcription"/>
    <property type="evidence" value="ECO:0007669"/>
    <property type="project" value="UniProtKB-UniRule"/>
</dbReference>